<comment type="caution">
    <text evidence="3">The sequence shown here is derived from an EMBL/GenBank/DDBJ whole genome shotgun (WGS) entry which is preliminary data.</text>
</comment>
<dbReference type="Proteomes" id="UP000435357">
    <property type="component" value="Unassembled WGS sequence"/>
</dbReference>
<feature type="domain" description="DUF2089" evidence="2">
    <location>
        <begin position="11"/>
        <end position="39"/>
    </location>
</feature>
<evidence type="ECO:0000313" key="4">
    <source>
        <dbReference type="Proteomes" id="UP000435357"/>
    </source>
</evidence>
<name>A0A6N6MBF9_9FLAO</name>
<feature type="domain" description="DUF2089" evidence="1">
    <location>
        <begin position="44"/>
        <end position="88"/>
    </location>
</feature>
<dbReference type="AlphaFoldDB" id="A0A6N6MBF9"/>
<dbReference type="InterPro" id="IPR053957">
    <property type="entry name" value="DUF2089_Zn_ribbon"/>
</dbReference>
<proteinExistence type="predicted"/>
<dbReference type="RefSeq" id="WP_151165901.1">
    <property type="nucleotide sequence ID" value="NZ_WACR01000001.1"/>
</dbReference>
<accession>A0A6N6MBF9</accession>
<protein>
    <submittedName>
        <fullName evidence="3">DUF2089 domain-containing protein</fullName>
    </submittedName>
</protein>
<dbReference type="OrthoDB" id="9797643at2"/>
<evidence type="ECO:0000259" key="1">
    <source>
        <dbReference type="Pfam" id="PF09862"/>
    </source>
</evidence>
<keyword evidence="4" id="KW-1185">Reference proteome</keyword>
<dbReference type="InterPro" id="IPR018658">
    <property type="entry name" value="DUF2089"/>
</dbReference>
<dbReference type="EMBL" id="WACR01000001">
    <property type="protein sequence ID" value="KAB1065913.1"/>
    <property type="molecule type" value="Genomic_DNA"/>
</dbReference>
<dbReference type="Pfam" id="PF09862">
    <property type="entry name" value="DUF2089"/>
    <property type="match status" value="1"/>
</dbReference>
<sequence>MSKKRQLPVKCPSCAKPLEVKRLRCENCETEVDGSYPLPAILHLSKEDQEFILEFVKNSGSLKKMAQHMNRSYPLVRNRLDEVIENLKKLEQ</sequence>
<evidence type="ECO:0000313" key="3">
    <source>
        <dbReference type="EMBL" id="KAB1065913.1"/>
    </source>
</evidence>
<organism evidence="3 4">
    <name type="scientific">Salibacter halophilus</name>
    <dbReference type="NCBI Taxonomy" id="1803916"/>
    <lineage>
        <taxon>Bacteria</taxon>
        <taxon>Pseudomonadati</taxon>
        <taxon>Bacteroidota</taxon>
        <taxon>Flavobacteriia</taxon>
        <taxon>Flavobacteriales</taxon>
        <taxon>Salibacteraceae</taxon>
        <taxon>Salibacter</taxon>
    </lineage>
</organism>
<reference evidence="3 4" key="1">
    <citation type="submission" date="2019-09" db="EMBL/GenBank/DDBJ databases">
        <title>Genomes of Cryomorphaceae.</title>
        <authorList>
            <person name="Bowman J.P."/>
        </authorList>
    </citation>
    <scope>NUCLEOTIDE SEQUENCE [LARGE SCALE GENOMIC DNA]</scope>
    <source>
        <strain evidence="3 4">KCTC 52047</strain>
    </source>
</reference>
<dbReference type="Pfam" id="PF22747">
    <property type="entry name" value="Zn_ribbon_DUF2089"/>
    <property type="match status" value="1"/>
</dbReference>
<gene>
    <name evidence="3" type="ORF">F3059_00120</name>
</gene>
<evidence type="ECO:0000259" key="2">
    <source>
        <dbReference type="Pfam" id="PF22747"/>
    </source>
</evidence>